<organism evidence="1">
    <name type="scientific">Pyricularia oryzae (strain Y34)</name>
    <name type="common">Rice blast fungus</name>
    <name type="synonym">Magnaporthe oryzae</name>
    <dbReference type="NCBI Taxonomy" id="1143189"/>
    <lineage>
        <taxon>Eukaryota</taxon>
        <taxon>Fungi</taxon>
        <taxon>Dikarya</taxon>
        <taxon>Ascomycota</taxon>
        <taxon>Pezizomycotina</taxon>
        <taxon>Sordariomycetes</taxon>
        <taxon>Sordariomycetidae</taxon>
        <taxon>Magnaporthales</taxon>
        <taxon>Pyriculariaceae</taxon>
        <taxon>Pyricularia</taxon>
    </lineage>
</organism>
<evidence type="ECO:0000313" key="1">
    <source>
        <dbReference type="EMBL" id="ELQ40722.1"/>
    </source>
</evidence>
<protein>
    <submittedName>
        <fullName evidence="1">Uncharacterized protein</fullName>
    </submittedName>
</protein>
<sequence length="85" mass="9512">MHKLRVPICYNGYTYYVTDGEAALSAPRDFLIPLWVLPNTRDWHPSLGKHKYYAGSIVIKQGIVSTSEYLVLTDDIIPSIDLSGG</sequence>
<reference evidence="1" key="1">
    <citation type="journal article" date="2012" name="PLoS Genet.">
        <title>Comparative analysis of the genomes of two field isolates of the rice blast fungus Magnaporthe oryzae.</title>
        <authorList>
            <person name="Xue M."/>
            <person name="Yang J."/>
            <person name="Li Z."/>
            <person name="Hu S."/>
            <person name="Yao N."/>
            <person name="Dean R.A."/>
            <person name="Zhao W."/>
            <person name="Shen M."/>
            <person name="Zhang H."/>
            <person name="Li C."/>
            <person name="Liu L."/>
            <person name="Cao L."/>
            <person name="Xu X."/>
            <person name="Xing Y."/>
            <person name="Hsiang T."/>
            <person name="Zhang Z."/>
            <person name="Xu J.R."/>
            <person name="Peng Y.L."/>
        </authorList>
    </citation>
    <scope>NUCLEOTIDE SEQUENCE</scope>
    <source>
        <strain evidence="1">Y34</strain>
    </source>
</reference>
<accession>A0AA97P2W7</accession>
<proteinExistence type="predicted"/>
<name>A0AA97P2W7_PYRO3</name>
<dbReference type="AlphaFoldDB" id="A0AA97P2W7"/>
<dbReference type="EMBL" id="JH793583">
    <property type="protein sequence ID" value="ELQ40722.1"/>
    <property type="molecule type" value="Genomic_DNA"/>
</dbReference>
<gene>
    <name evidence="1" type="ORF">OOU_Y34scaffold00370g16</name>
</gene>
<dbReference type="Proteomes" id="UP000011086">
    <property type="component" value="Unassembled WGS sequence"/>
</dbReference>